<dbReference type="PANTHER" id="PTHR13710">
    <property type="entry name" value="DNA HELICASE RECQ FAMILY MEMBER"/>
    <property type="match status" value="1"/>
</dbReference>
<keyword evidence="4 9" id="KW-0863">Zinc-finger</keyword>
<dbReference type="SMART" id="SM00487">
    <property type="entry name" value="DEXDc"/>
    <property type="match status" value="1"/>
</dbReference>
<accession>A0A3F2RLF5</accession>
<evidence type="ECO:0000259" key="12">
    <source>
        <dbReference type="PROSITE" id="PS51194"/>
    </source>
</evidence>
<dbReference type="InterPro" id="IPR027417">
    <property type="entry name" value="P-loop_NTPase"/>
</dbReference>
<dbReference type="PANTHER" id="PTHR13710:SF108">
    <property type="entry name" value="ATP-DEPENDENT DNA HELICASE Q4"/>
    <property type="match status" value="1"/>
</dbReference>
<dbReference type="GO" id="GO:0000724">
    <property type="term" value="P:double-strand break repair via homologous recombination"/>
    <property type="evidence" value="ECO:0007669"/>
    <property type="project" value="TreeGrafter"/>
</dbReference>
<dbReference type="GO" id="GO:0008270">
    <property type="term" value="F:zinc ion binding"/>
    <property type="evidence" value="ECO:0007669"/>
    <property type="project" value="UniProtKB-KW"/>
</dbReference>
<comment type="similarity">
    <text evidence="1">Belongs to the helicase family. RecQ subfamily.</text>
</comment>
<keyword evidence="2" id="KW-0479">Metal-binding</keyword>
<evidence type="ECO:0000256" key="9">
    <source>
        <dbReference type="PROSITE-ProRule" id="PRU01343"/>
    </source>
</evidence>
<comment type="caution">
    <text evidence="14">The sequence shown here is derived from an EMBL/GenBank/DDBJ whole genome shotgun (WGS) entry which is preliminary data.</text>
</comment>
<dbReference type="SUPFAM" id="SSF52540">
    <property type="entry name" value="P-loop containing nucleoside triphosphate hydrolases"/>
    <property type="match status" value="1"/>
</dbReference>
<dbReference type="Pfam" id="PF00270">
    <property type="entry name" value="DEAD"/>
    <property type="match status" value="1"/>
</dbReference>
<evidence type="ECO:0000256" key="4">
    <source>
        <dbReference type="ARBA" id="ARBA00022771"/>
    </source>
</evidence>
<dbReference type="AlphaFoldDB" id="A0A3F2RLF5"/>
<dbReference type="GO" id="GO:0043138">
    <property type="term" value="F:3'-5' DNA helicase activity"/>
    <property type="evidence" value="ECO:0007669"/>
    <property type="project" value="UniProtKB-EC"/>
</dbReference>
<sequence length="827" mass="91538">MGVDVAGKAEFERWKVDDAQSAVSDNFVRLNMRKRFKGSTGRAKKRPAYLRARNGNLLDEATGDKSTGIAPLVNASGSQQRKKEKPLFADDGVDFIEECLEALAKAEKMLDLSETGTSETTTPAEKLKPSEPPRCHHALVCQDLVVKKKNKNHGRRFFACPLGYDEGRCDFFLWEDDHTPLALQTLFTASSLSSTGESAAEAESIACVPLDLEATEEEQSEALLTNLRLVFGHAEFRPGQQWAISRVLRRQNTLLVLPTGAGKSLCYQFPALFLPGITLVISPLISLMNDQYESLPAPLKARAICLSGSSGSESGSSKARHAAFVRDLLADKLSLVFLSPEKALEAKEKVRTGFARGKVRVVVATIAFGMGIDKKNVRAVVHFHMPSSVEGYVQQVAGFLDISPSRPASKTDGPCFPKRERHLDLKAATIETFLTLLALETQRSRSSDQTDARPGLRVTLQPLSMSRCTLRLLDTQARKLAPQSCVKILLEAAQRKGEPNARVTHRKDGYLSSWIVEFHLHEMAQWYARTISTRSNDEHPVYLLVTSDAQQEGESNATAIAAATSERRMLQELRAAQQAGQIQLFSLSHPAFQLQLTWGADANLESKTKAVDRWTSLLYSKHEHLEARQLARLAHLHGALHAAAIPAPSTASLKTDSDEDDSECLEEKAQALETKLMHYFDDDDDIAGANGVGDVGDDDRLLQKLLRPLTSDLIECIERDARDLVQLRLGRGGVEPMMEVSEAGEGDEEPECNQWTSYAVAKVFHGLTTPRFPTRQWRDHVCWRRYADVAFERIVQIAHKVLLEDQAESTAERSIAHDVANTRTPTT</sequence>
<proteinExistence type="inferred from homology"/>
<feature type="region of interest" description="Disordered" evidence="10">
    <location>
        <begin position="112"/>
        <end position="131"/>
    </location>
</feature>
<dbReference type="InterPro" id="IPR011545">
    <property type="entry name" value="DEAD/DEAH_box_helicase_dom"/>
</dbReference>
<evidence type="ECO:0000313" key="15">
    <source>
        <dbReference type="Proteomes" id="UP000277300"/>
    </source>
</evidence>
<feature type="domain" description="Helicase ATP-binding" evidence="11">
    <location>
        <begin position="244"/>
        <end position="363"/>
    </location>
</feature>
<organism evidence="14 15">
    <name type="scientific">Phytophthora kernoviae</name>
    <dbReference type="NCBI Taxonomy" id="325452"/>
    <lineage>
        <taxon>Eukaryota</taxon>
        <taxon>Sar</taxon>
        <taxon>Stramenopiles</taxon>
        <taxon>Oomycota</taxon>
        <taxon>Peronosporomycetes</taxon>
        <taxon>Peronosporales</taxon>
        <taxon>Peronosporaceae</taxon>
        <taxon>Phytophthora</taxon>
    </lineage>
</organism>
<evidence type="ECO:0000256" key="6">
    <source>
        <dbReference type="ARBA" id="ARBA00022840"/>
    </source>
</evidence>
<feature type="compositionally biased region" description="Polar residues" evidence="10">
    <location>
        <begin position="114"/>
        <end position="123"/>
    </location>
</feature>
<evidence type="ECO:0000256" key="3">
    <source>
        <dbReference type="ARBA" id="ARBA00022741"/>
    </source>
</evidence>
<reference evidence="14 15" key="1">
    <citation type="submission" date="2018-07" db="EMBL/GenBank/DDBJ databases">
        <title>Genome sequencing of oomycete isolates from Chile give support for New Zealand origin for Phytophthora kernoviae and make available the first Nothophytophthora sp. genome.</title>
        <authorList>
            <person name="Studholme D.J."/>
            <person name="Sanfuentes E."/>
            <person name="Panda P."/>
            <person name="Hill R."/>
            <person name="Sambles C."/>
            <person name="Grant M."/>
            <person name="Williams N.M."/>
            <person name="Mcdougal R.L."/>
        </authorList>
    </citation>
    <scope>NUCLEOTIDE SEQUENCE [LARGE SCALE GENOMIC DNA]</scope>
    <source>
        <strain evidence="14">Chile6</strain>
    </source>
</reference>
<dbReference type="PROSITE" id="PS51194">
    <property type="entry name" value="HELICASE_CTER"/>
    <property type="match status" value="1"/>
</dbReference>
<name>A0A3F2RLF5_9STRA</name>
<comment type="catalytic activity">
    <reaction evidence="7">
        <text>Couples ATP hydrolysis with the unwinding of duplex DNA by translocating in the 3'-5' direction.</text>
        <dbReference type="EC" id="5.6.2.4"/>
    </reaction>
</comment>
<evidence type="ECO:0000259" key="11">
    <source>
        <dbReference type="PROSITE" id="PS51192"/>
    </source>
</evidence>
<evidence type="ECO:0000256" key="7">
    <source>
        <dbReference type="ARBA" id="ARBA00034617"/>
    </source>
</evidence>
<feature type="domain" description="Helicase C-terminal" evidence="12">
    <location>
        <begin position="287"/>
        <end position="438"/>
    </location>
</feature>
<evidence type="ECO:0000256" key="5">
    <source>
        <dbReference type="ARBA" id="ARBA00022833"/>
    </source>
</evidence>
<protein>
    <recommendedName>
        <fullName evidence="8">DNA 3'-5' helicase</fullName>
        <ecNumber evidence="8">5.6.2.4</ecNumber>
    </recommendedName>
</protein>
<evidence type="ECO:0000256" key="10">
    <source>
        <dbReference type="SAM" id="MobiDB-lite"/>
    </source>
</evidence>
<keyword evidence="6" id="KW-0067">ATP-binding</keyword>
<dbReference type="PROSITE" id="PS51999">
    <property type="entry name" value="ZF_GRF"/>
    <property type="match status" value="1"/>
</dbReference>
<dbReference type="OrthoDB" id="75161at2759"/>
<dbReference type="GO" id="GO:0005524">
    <property type="term" value="F:ATP binding"/>
    <property type="evidence" value="ECO:0007669"/>
    <property type="project" value="UniProtKB-KW"/>
</dbReference>
<dbReference type="EC" id="5.6.2.4" evidence="8"/>
<dbReference type="InterPro" id="IPR014001">
    <property type="entry name" value="Helicase_ATP-bd"/>
</dbReference>
<dbReference type="EMBL" id="MBDO02000210">
    <property type="protein sequence ID" value="RLN59807.1"/>
    <property type="molecule type" value="Genomic_DNA"/>
</dbReference>
<evidence type="ECO:0000256" key="1">
    <source>
        <dbReference type="ARBA" id="ARBA00005446"/>
    </source>
</evidence>
<feature type="domain" description="GRF-type" evidence="13">
    <location>
        <begin position="135"/>
        <end position="178"/>
    </location>
</feature>
<dbReference type="GO" id="GO:0005634">
    <property type="term" value="C:nucleus"/>
    <property type="evidence" value="ECO:0007669"/>
    <property type="project" value="TreeGrafter"/>
</dbReference>
<dbReference type="InterPro" id="IPR001650">
    <property type="entry name" value="Helicase_C-like"/>
</dbReference>
<dbReference type="GO" id="GO:0003676">
    <property type="term" value="F:nucleic acid binding"/>
    <property type="evidence" value="ECO:0007669"/>
    <property type="project" value="InterPro"/>
</dbReference>
<keyword evidence="3" id="KW-0547">Nucleotide-binding</keyword>
<dbReference type="PROSITE" id="PS51192">
    <property type="entry name" value="HELICASE_ATP_BIND_1"/>
    <property type="match status" value="1"/>
</dbReference>
<dbReference type="SMART" id="SM00490">
    <property type="entry name" value="HELICc"/>
    <property type="match status" value="1"/>
</dbReference>
<evidence type="ECO:0000256" key="8">
    <source>
        <dbReference type="ARBA" id="ARBA00034808"/>
    </source>
</evidence>
<evidence type="ECO:0000313" key="14">
    <source>
        <dbReference type="EMBL" id="RLN59807.1"/>
    </source>
</evidence>
<dbReference type="InterPro" id="IPR010666">
    <property type="entry name" value="Znf_GRF"/>
</dbReference>
<dbReference type="Proteomes" id="UP000277300">
    <property type="component" value="Unassembled WGS sequence"/>
</dbReference>
<dbReference type="GO" id="GO:0009378">
    <property type="term" value="F:four-way junction helicase activity"/>
    <property type="evidence" value="ECO:0007669"/>
    <property type="project" value="TreeGrafter"/>
</dbReference>
<gene>
    <name evidence="14" type="ORF">BBP00_00006298</name>
</gene>
<keyword evidence="5" id="KW-0862">Zinc</keyword>
<dbReference type="Gene3D" id="3.40.50.300">
    <property type="entry name" value="P-loop containing nucleotide triphosphate hydrolases"/>
    <property type="match status" value="1"/>
</dbReference>
<dbReference type="Pfam" id="PF06839">
    <property type="entry name" value="Zn_ribbon_GRF"/>
    <property type="match status" value="1"/>
</dbReference>
<dbReference type="GO" id="GO:0005694">
    <property type="term" value="C:chromosome"/>
    <property type="evidence" value="ECO:0007669"/>
    <property type="project" value="TreeGrafter"/>
</dbReference>
<evidence type="ECO:0000256" key="2">
    <source>
        <dbReference type="ARBA" id="ARBA00022723"/>
    </source>
</evidence>
<dbReference type="GO" id="GO:0005737">
    <property type="term" value="C:cytoplasm"/>
    <property type="evidence" value="ECO:0007669"/>
    <property type="project" value="TreeGrafter"/>
</dbReference>
<evidence type="ECO:0000259" key="13">
    <source>
        <dbReference type="PROSITE" id="PS51999"/>
    </source>
</evidence>